<evidence type="ECO:0000256" key="1">
    <source>
        <dbReference type="ARBA" id="ARBA00012528"/>
    </source>
</evidence>
<dbReference type="InterPro" id="IPR029787">
    <property type="entry name" value="Nucleotide_cyclase"/>
</dbReference>
<dbReference type="Pfam" id="PF00990">
    <property type="entry name" value="GGDEF"/>
    <property type="match status" value="1"/>
</dbReference>
<dbReference type="SMART" id="SM00267">
    <property type="entry name" value="GGDEF"/>
    <property type="match status" value="1"/>
</dbReference>
<protein>
    <recommendedName>
        <fullName evidence="1">diguanylate cyclase</fullName>
        <ecNumber evidence="1">2.7.7.65</ecNumber>
    </recommendedName>
</protein>
<evidence type="ECO:0000256" key="2">
    <source>
        <dbReference type="ARBA" id="ARBA00034247"/>
    </source>
</evidence>
<dbReference type="InterPro" id="IPR000160">
    <property type="entry name" value="GGDEF_dom"/>
</dbReference>
<evidence type="ECO:0000313" key="6">
    <source>
        <dbReference type="EMBL" id="MFD0740377.1"/>
    </source>
</evidence>
<dbReference type="EC" id="2.7.7.65" evidence="1"/>
<dbReference type="PANTHER" id="PTHR45138:SF9">
    <property type="entry name" value="DIGUANYLATE CYCLASE DGCM-RELATED"/>
    <property type="match status" value="1"/>
</dbReference>
<keyword evidence="7" id="KW-1185">Reference proteome</keyword>
<dbReference type="CDD" id="cd01949">
    <property type="entry name" value="GGDEF"/>
    <property type="match status" value="1"/>
</dbReference>
<feature type="transmembrane region" description="Helical" evidence="4">
    <location>
        <begin position="186"/>
        <end position="206"/>
    </location>
</feature>
<organism evidence="6 7">
    <name type="scientific">Lysobacter koreensis</name>
    <dbReference type="NCBI Taxonomy" id="266122"/>
    <lineage>
        <taxon>Bacteria</taxon>
        <taxon>Pseudomonadati</taxon>
        <taxon>Pseudomonadota</taxon>
        <taxon>Gammaproteobacteria</taxon>
        <taxon>Lysobacterales</taxon>
        <taxon>Lysobacteraceae</taxon>
        <taxon>Lysobacter</taxon>
    </lineage>
</organism>
<dbReference type="NCBIfam" id="TIGR00254">
    <property type="entry name" value="GGDEF"/>
    <property type="match status" value="1"/>
</dbReference>
<keyword evidence="4" id="KW-0812">Transmembrane</keyword>
<feature type="region of interest" description="Disordered" evidence="3">
    <location>
        <begin position="344"/>
        <end position="379"/>
    </location>
</feature>
<dbReference type="RefSeq" id="WP_386813529.1">
    <property type="nucleotide sequence ID" value="NZ_JBHTIH010000008.1"/>
</dbReference>
<feature type="transmembrane region" description="Helical" evidence="4">
    <location>
        <begin position="108"/>
        <end position="127"/>
    </location>
</feature>
<evidence type="ECO:0000259" key="5">
    <source>
        <dbReference type="PROSITE" id="PS50887"/>
    </source>
</evidence>
<comment type="caution">
    <text evidence="6">The sequence shown here is derived from an EMBL/GenBank/DDBJ whole genome shotgun (WGS) entry which is preliminary data.</text>
</comment>
<dbReference type="InterPro" id="IPR043128">
    <property type="entry name" value="Rev_trsase/Diguanyl_cyclase"/>
</dbReference>
<evidence type="ECO:0000313" key="7">
    <source>
        <dbReference type="Proteomes" id="UP001597090"/>
    </source>
</evidence>
<reference evidence="7" key="1">
    <citation type="journal article" date="2019" name="Int. J. Syst. Evol. Microbiol.">
        <title>The Global Catalogue of Microorganisms (GCM) 10K type strain sequencing project: providing services to taxonomists for standard genome sequencing and annotation.</title>
        <authorList>
            <consortium name="The Broad Institute Genomics Platform"/>
            <consortium name="The Broad Institute Genome Sequencing Center for Infectious Disease"/>
            <person name="Wu L."/>
            <person name="Ma J."/>
        </authorList>
    </citation>
    <scope>NUCLEOTIDE SEQUENCE [LARGE SCALE GENOMIC DNA]</scope>
    <source>
        <strain evidence="7">CCUG 55491</strain>
    </source>
</reference>
<proteinExistence type="predicted"/>
<dbReference type="InterPro" id="IPR050469">
    <property type="entry name" value="Diguanylate_Cyclase"/>
</dbReference>
<evidence type="ECO:0000256" key="3">
    <source>
        <dbReference type="SAM" id="MobiDB-lite"/>
    </source>
</evidence>
<accession>A0ABW2YQH4</accession>
<feature type="domain" description="GGDEF" evidence="5">
    <location>
        <begin position="251"/>
        <end position="379"/>
    </location>
</feature>
<name>A0ABW2YQH4_9GAMM</name>
<dbReference type="Proteomes" id="UP001597090">
    <property type="component" value="Unassembled WGS sequence"/>
</dbReference>
<evidence type="ECO:0000256" key="4">
    <source>
        <dbReference type="SAM" id="Phobius"/>
    </source>
</evidence>
<feature type="compositionally biased region" description="Low complexity" evidence="3">
    <location>
        <begin position="353"/>
        <end position="362"/>
    </location>
</feature>
<keyword evidence="6" id="KW-0548">Nucleotidyltransferase</keyword>
<comment type="catalytic activity">
    <reaction evidence="2">
        <text>2 GTP = 3',3'-c-di-GMP + 2 diphosphate</text>
        <dbReference type="Rhea" id="RHEA:24898"/>
        <dbReference type="ChEBI" id="CHEBI:33019"/>
        <dbReference type="ChEBI" id="CHEBI:37565"/>
        <dbReference type="ChEBI" id="CHEBI:58805"/>
        <dbReference type="EC" id="2.7.7.65"/>
    </reaction>
</comment>
<keyword evidence="6" id="KW-0808">Transferase</keyword>
<keyword evidence="4" id="KW-1133">Transmembrane helix</keyword>
<dbReference type="Gene3D" id="3.30.70.270">
    <property type="match status" value="1"/>
</dbReference>
<gene>
    <name evidence="6" type="ORF">ACFQZQ_13920</name>
</gene>
<keyword evidence="4" id="KW-0472">Membrane</keyword>
<dbReference type="PROSITE" id="PS50887">
    <property type="entry name" value="GGDEF"/>
    <property type="match status" value="1"/>
</dbReference>
<dbReference type="EMBL" id="JBHTIH010000008">
    <property type="protein sequence ID" value="MFD0740377.1"/>
    <property type="molecule type" value="Genomic_DNA"/>
</dbReference>
<dbReference type="SUPFAM" id="SSF55073">
    <property type="entry name" value="Nucleotide cyclase"/>
    <property type="match status" value="1"/>
</dbReference>
<feature type="transmembrane region" description="Helical" evidence="4">
    <location>
        <begin position="79"/>
        <end position="101"/>
    </location>
</feature>
<dbReference type="PANTHER" id="PTHR45138">
    <property type="entry name" value="REGULATORY COMPONENTS OF SENSORY TRANSDUCTION SYSTEM"/>
    <property type="match status" value="1"/>
</dbReference>
<feature type="transmembrane region" description="Helical" evidence="4">
    <location>
        <begin position="45"/>
        <end position="67"/>
    </location>
</feature>
<dbReference type="GO" id="GO:0052621">
    <property type="term" value="F:diguanylate cyclase activity"/>
    <property type="evidence" value="ECO:0007669"/>
    <property type="project" value="UniProtKB-EC"/>
</dbReference>
<sequence length="379" mass="41404">MQISETSRDVSSSPLLAPVRRFLTRRSVLGLSSNERRMLVEAQVVATRPIISGVLISGAVILAMTGLFEAFGVAPGIGYPWWVIELVALAIAGCGLAVWHIADWKPRLALTLFATLLLGVFLSVPVPGIGGQLAIRTGLFQLLPIALLVLLVRPWSIVSMVALMLGLAYVRIALHGPPPAGAALYWLYTFTTVGFGLLMGGYRIDYAVSSLQLRRRLWQQAHTDALTGLLNRAGWNREAGKAYADAVARGQSVSFVFFDIDFFKSVNDLHGHDAGDRVLQTLGRILAQRIGGGSYCARLGGEEFVVMVVDQQPEQVESFVMRVRAEFEKASEFATRVARTWPCTRPRPRAETASSSAAPGCGRRARRPSRPTFDLRRMG</sequence>